<evidence type="ECO:0000313" key="1">
    <source>
        <dbReference type="EMBL" id="AFK05453.1"/>
    </source>
</evidence>
<proteinExistence type="predicted"/>
<keyword evidence="1" id="KW-0614">Plasmid</keyword>
<keyword evidence="2" id="KW-1185">Reference proteome</keyword>
<dbReference type="EMBL" id="CP002962">
    <property type="protein sequence ID" value="AFK05453.1"/>
    <property type="molecule type" value="Genomic_DNA"/>
</dbReference>
<name>A0ABM5N7B1_EMTOG</name>
<gene>
    <name evidence="1" type="ordered locus">Emtol_0181</name>
</gene>
<sequence length="209" mass="24357">MSNKSLSIKSYQTVDETNGEVLSIYRYLTGNPREYRFNGQVGKFYLDGNDIGAKLKMQPIAWRFFEENLFARDRKEEWGEVFFIDKDNCVAVVMFNNSSVNNLKKVMQSIFYRGSLQNPKTFADFVVNISSKEKTSEKGKYFIAEFDIEDADLEKVKEYREFALDHHIYREDTLTPTAVYNKSLVSDTFFLPPVPKVERLDEVTETILN</sequence>
<organism evidence="1 2">
    <name type="scientific">Emticicia oligotrophica (strain DSM 17448 / CIP 109782 / MTCC 6937 / GPTSA100-15)</name>
    <dbReference type="NCBI Taxonomy" id="929562"/>
    <lineage>
        <taxon>Bacteria</taxon>
        <taxon>Pseudomonadati</taxon>
        <taxon>Bacteroidota</taxon>
        <taxon>Cytophagia</taxon>
        <taxon>Cytophagales</taxon>
        <taxon>Leadbetterellaceae</taxon>
        <taxon>Emticicia</taxon>
    </lineage>
</organism>
<protein>
    <submittedName>
        <fullName evidence="1">Uncharacterized protein</fullName>
    </submittedName>
</protein>
<evidence type="ECO:0000313" key="2">
    <source>
        <dbReference type="Proteomes" id="UP000002875"/>
    </source>
</evidence>
<dbReference type="RefSeq" id="WP_015026199.1">
    <property type="nucleotide sequence ID" value="NC_018742.1"/>
</dbReference>
<accession>A0ABM5N7B1</accession>
<reference evidence="1 2" key="1">
    <citation type="submission" date="2011-07" db="EMBL/GenBank/DDBJ databases">
        <title>The complete genome of plasmid 1 of Emticicia oligotrophica DSM 17448.</title>
        <authorList>
            <consortium name="US DOE Joint Genome Institute (JGI-PGF)"/>
            <person name="Lucas S."/>
            <person name="Han J."/>
            <person name="Lapidus A."/>
            <person name="Bruce D."/>
            <person name="Goodwin L."/>
            <person name="Pitluck S."/>
            <person name="Peters L."/>
            <person name="Kyrpides N."/>
            <person name="Mavromatis K."/>
            <person name="Ivanova N."/>
            <person name="Ovchinnikova G."/>
            <person name="Teshima H."/>
            <person name="Detter J.C."/>
            <person name="Tapia R."/>
            <person name="Han C."/>
            <person name="Land M."/>
            <person name="Hauser L."/>
            <person name="Markowitz V."/>
            <person name="Cheng J.-F."/>
            <person name="Hugenholtz P."/>
            <person name="Woyke T."/>
            <person name="Wu D."/>
            <person name="Tindall B."/>
            <person name="Pomrenke H."/>
            <person name="Brambilla E."/>
            <person name="Klenk H.-P."/>
            <person name="Eisen J.A."/>
        </authorList>
    </citation>
    <scope>NUCLEOTIDE SEQUENCE [LARGE SCALE GENOMIC DNA]</scope>
    <source>
        <strain evidence="2">DSM 17448 / GPTSA100-15</strain>
        <plasmid evidence="1 2">pEMTOL01</plasmid>
    </source>
</reference>
<dbReference type="Proteomes" id="UP000002875">
    <property type="component" value="Plasmid pEMTOL01"/>
</dbReference>
<geneLocation type="plasmid" evidence="1 2">
    <name>pEMTOL01</name>
</geneLocation>